<organism evidence="3 4">
    <name type="scientific">Rosa chinensis</name>
    <name type="common">China rose</name>
    <dbReference type="NCBI Taxonomy" id="74649"/>
    <lineage>
        <taxon>Eukaryota</taxon>
        <taxon>Viridiplantae</taxon>
        <taxon>Streptophyta</taxon>
        <taxon>Embryophyta</taxon>
        <taxon>Tracheophyta</taxon>
        <taxon>Spermatophyta</taxon>
        <taxon>Magnoliopsida</taxon>
        <taxon>eudicotyledons</taxon>
        <taxon>Gunneridae</taxon>
        <taxon>Pentapetalae</taxon>
        <taxon>rosids</taxon>
        <taxon>fabids</taxon>
        <taxon>Rosales</taxon>
        <taxon>Rosaceae</taxon>
        <taxon>Rosoideae</taxon>
        <taxon>Rosoideae incertae sedis</taxon>
        <taxon>Rosa</taxon>
    </lineage>
</organism>
<dbReference type="AlphaFoldDB" id="A0A2P6QNI9"/>
<evidence type="ECO:0000259" key="2">
    <source>
        <dbReference type="PROSITE" id="PS50158"/>
    </source>
</evidence>
<gene>
    <name evidence="3" type="ORF">RchiOBHm_Chr5g0083071</name>
</gene>
<keyword evidence="3" id="KW-0378">Hydrolase</keyword>
<keyword evidence="1" id="KW-0862">Zinc</keyword>
<dbReference type="PANTHER" id="PTHR47481:SF22">
    <property type="entry name" value="RETROTRANSPOSON GAG DOMAIN-CONTAINING PROTEIN"/>
    <property type="match status" value="1"/>
</dbReference>
<sequence length="406" mass="43970">MAYKLWKKTDKALLGLLMATLDGDIMDIIVGSKSSHEAWLALLERFSTVSRANIIQLKTDLQTIKKGADTIDKYLQRIKLARDQLSSVGVTLVDEDIVVVTLNGLPDEYAMIKTVIRAKDTPISLKDFRAQLLAAERDIESLLVPHMSMSAMAAKGSFYRSNNSSHFSGGSGSYNGDKGKALWSDNTSKSQTWNNNGTFSQNNSSGGGFKNYSGVECQVCGKKGHTESNCYKKIECHICHKKGHIASKCFQNPANTQGSEYRTNVGASPECQICSKKGHTAINCFYRGDIPPDHPSLSVVVCQICGLKGHVALNCHHRSNYAYQGSERPVSLTAMTAHTGCNGASSSTSSSSNNAEVWIGDTGATHHMTSDLRNLSIAHPFASNNTITIGNGEGQGIKSPSLQRKE</sequence>
<proteinExistence type="predicted"/>
<dbReference type="PROSITE" id="PS50158">
    <property type="entry name" value="ZF_CCHC"/>
    <property type="match status" value="1"/>
</dbReference>
<reference evidence="3 4" key="1">
    <citation type="journal article" date="2018" name="Nat. Genet.">
        <title>The Rosa genome provides new insights in the design of modern roses.</title>
        <authorList>
            <person name="Bendahmane M."/>
        </authorList>
    </citation>
    <scope>NUCLEOTIDE SEQUENCE [LARGE SCALE GENOMIC DNA]</scope>
    <source>
        <strain evidence="4">cv. Old Blush</strain>
    </source>
</reference>
<protein>
    <submittedName>
        <fullName evidence="3">Putative RNA helicase transcription factor interactor and regulator CCHC(Zn) family</fullName>
        <ecNumber evidence="3">3.6.4.13</ecNumber>
    </submittedName>
</protein>
<keyword evidence="1" id="KW-0863">Zinc-finger</keyword>
<keyword evidence="3" id="KW-0547">Nucleotide-binding</keyword>
<dbReference type="OMA" id="KIECHIC"/>
<dbReference type="GO" id="GO:0016787">
    <property type="term" value="F:hydrolase activity"/>
    <property type="evidence" value="ECO:0007669"/>
    <property type="project" value="UniProtKB-KW"/>
</dbReference>
<dbReference type="GO" id="GO:0003676">
    <property type="term" value="F:nucleic acid binding"/>
    <property type="evidence" value="ECO:0007669"/>
    <property type="project" value="InterPro"/>
</dbReference>
<dbReference type="InterPro" id="IPR001878">
    <property type="entry name" value="Znf_CCHC"/>
</dbReference>
<dbReference type="SMART" id="SM00343">
    <property type="entry name" value="ZnF_C2HC"/>
    <property type="match status" value="4"/>
</dbReference>
<keyword evidence="3" id="KW-0067">ATP-binding</keyword>
<dbReference type="GO" id="GO:0003724">
    <property type="term" value="F:RNA helicase activity"/>
    <property type="evidence" value="ECO:0007669"/>
    <property type="project" value="UniProtKB-EC"/>
</dbReference>
<name>A0A2P6QNI9_ROSCH</name>
<dbReference type="Gene3D" id="4.10.60.10">
    <property type="entry name" value="Zinc finger, CCHC-type"/>
    <property type="match status" value="2"/>
</dbReference>
<dbReference type="InterPro" id="IPR036875">
    <property type="entry name" value="Znf_CCHC_sf"/>
</dbReference>
<dbReference type="EC" id="3.6.4.13" evidence="3"/>
<dbReference type="SUPFAM" id="SSF57756">
    <property type="entry name" value="Retrovirus zinc finger-like domains"/>
    <property type="match status" value="2"/>
</dbReference>
<evidence type="ECO:0000313" key="4">
    <source>
        <dbReference type="Proteomes" id="UP000238479"/>
    </source>
</evidence>
<keyword evidence="1" id="KW-0479">Metal-binding</keyword>
<comment type="caution">
    <text evidence="3">The sequence shown here is derived from an EMBL/GenBank/DDBJ whole genome shotgun (WGS) entry which is preliminary data.</text>
</comment>
<accession>A0A2P6QNI9</accession>
<evidence type="ECO:0000256" key="1">
    <source>
        <dbReference type="PROSITE-ProRule" id="PRU00047"/>
    </source>
</evidence>
<evidence type="ECO:0000313" key="3">
    <source>
        <dbReference type="EMBL" id="PRQ35723.1"/>
    </source>
</evidence>
<dbReference type="EMBL" id="PDCK01000043">
    <property type="protein sequence ID" value="PRQ35723.1"/>
    <property type="molecule type" value="Genomic_DNA"/>
</dbReference>
<feature type="domain" description="CCHC-type" evidence="2">
    <location>
        <begin position="217"/>
        <end position="230"/>
    </location>
</feature>
<dbReference type="Gramene" id="PRQ35723">
    <property type="protein sequence ID" value="PRQ35723"/>
    <property type="gene ID" value="RchiOBHm_Chr5g0083071"/>
</dbReference>
<dbReference type="GO" id="GO:0008270">
    <property type="term" value="F:zinc ion binding"/>
    <property type="evidence" value="ECO:0007669"/>
    <property type="project" value="UniProtKB-KW"/>
</dbReference>
<dbReference type="PANTHER" id="PTHR47481">
    <property type="match status" value="1"/>
</dbReference>
<keyword evidence="4" id="KW-1185">Reference proteome</keyword>
<dbReference type="Proteomes" id="UP000238479">
    <property type="component" value="Chromosome 5"/>
</dbReference>
<dbReference type="Pfam" id="PF14223">
    <property type="entry name" value="Retrotran_gag_2"/>
    <property type="match status" value="1"/>
</dbReference>
<keyword evidence="3" id="KW-0347">Helicase</keyword>